<evidence type="ECO:0000256" key="1">
    <source>
        <dbReference type="SAM" id="MobiDB-lite"/>
    </source>
</evidence>
<proteinExistence type="predicted"/>
<feature type="compositionally biased region" description="Low complexity" evidence="1">
    <location>
        <begin position="265"/>
        <end position="283"/>
    </location>
</feature>
<feature type="compositionally biased region" description="Polar residues" evidence="1">
    <location>
        <begin position="16"/>
        <end position="26"/>
    </location>
</feature>
<feature type="compositionally biased region" description="Polar residues" evidence="1">
    <location>
        <begin position="52"/>
        <end position="70"/>
    </location>
</feature>
<accession>A0A7N0TNG5</accession>
<feature type="region of interest" description="Disordered" evidence="1">
    <location>
        <begin position="235"/>
        <end position="335"/>
    </location>
</feature>
<evidence type="ECO:0000313" key="2">
    <source>
        <dbReference type="EnsemblPlants" id="Kaladp0040s0150.1.v1.1"/>
    </source>
</evidence>
<dbReference type="Proteomes" id="UP000594263">
    <property type="component" value="Unplaced"/>
</dbReference>
<feature type="compositionally biased region" description="Polar residues" evidence="1">
    <location>
        <begin position="302"/>
        <end position="323"/>
    </location>
</feature>
<feature type="region of interest" description="Disordered" evidence="1">
    <location>
        <begin position="1"/>
        <end position="86"/>
    </location>
</feature>
<feature type="compositionally biased region" description="Low complexity" evidence="1">
    <location>
        <begin position="71"/>
        <end position="82"/>
    </location>
</feature>
<dbReference type="OMA" id="CTWDRWE"/>
<feature type="region of interest" description="Disordered" evidence="1">
    <location>
        <begin position="406"/>
        <end position="428"/>
    </location>
</feature>
<dbReference type="AlphaFoldDB" id="A0A7N0TNG5"/>
<keyword evidence="3" id="KW-1185">Reference proteome</keyword>
<reference evidence="2" key="1">
    <citation type="submission" date="2021-01" db="UniProtKB">
        <authorList>
            <consortium name="EnsemblPlants"/>
        </authorList>
    </citation>
    <scope>IDENTIFICATION</scope>
</reference>
<feature type="compositionally biased region" description="Low complexity" evidence="1">
    <location>
        <begin position="242"/>
        <end position="253"/>
    </location>
</feature>
<protein>
    <submittedName>
        <fullName evidence="2">Uncharacterized protein</fullName>
    </submittedName>
</protein>
<dbReference type="EnsemblPlants" id="Kaladp0040s0150.1.v1.1">
    <property type="protein sequence ID" value="Kaladp0040s0150.1.v1.1"/>
    <property type="gene ID" value="Kaladp0040s0150.v1.1"/>
</dbReference>
<sequence>MDASKSNDVASGDIDVNNQQESNTSGILDLTMEGDIMDMDQIPETEDRKPSQTDLLNPMGSNAKIQTEFDTSNQTNQSSASQMDDDFWSGLELPGYNFGPSSDSFDNQFPANSFNASERAPALTIAMSNQFVRLPAAPANVTRIPSVMQALPATSGIPSSRLTSGATPASMSSGFISSQLLPPVTLNGDGSATASSEAERLREYSRSVMNRLQLPEITSYPSTGLSWDAMQPMVRNSTMPPNSASASANQSSNVQRMHSGHLAGHQQQQRLHQPPQQRPQFLHHPIHPPGMVQTPPHLSRSLYPQPSADTGAINSHVSGSHTMPSRRPFQPLRQPHPSPYQNQAMRQGQSYHGTVGSPGMSIQQPRAQVQQVSLTENLVNLSAVPTARMRGSLSGRALEDARNQFLSPPTQSSRAHRPLPSNQTCPPPGIPLELHELVTNLSVPDSSTLS</sequence>
<name>A0A7N0TNG5_KALFE</name>
<organism evidence="2 3">
    <name type="scientific">Kalanchoe fedtschenkoi</name>
    <name type="common">Lavender scallops</name>
    <name type="synonym">South American air plant</name>
    <dbReference type="NCBI Taxonomy" id="63787"/>
    <lineage>
        <taxon>Eukaryota</taxon>
        <taxon>Viridiplantae</taxon>
        <taxon>Streptophyta</taxon>
        <taxon>Embryophyta</taxon>
        <taxon>Tracheophyta</taxon>
        <taxon>Spermatophyta</taxon>
        <taxon>Magnoliopsida</taxon>
        <taxon>eudicotyledons</taxon>
        <taxon>Gunneridae</taxon>
        <taxon>Pentapetalae</taxon>
        <taxon>Saxifragales</taxon>
        <taxon>Crassulaceae</taxon>
        <taxon>Kalanchoe</taxon>
    </lineage>
</organism>
<feature type="compositionally biased region" description="Acidic residues" evidence="1">
    <location>
        <begin position="35"/>
        <end position="44"/>
    </location>
</feature>
<evidence type="ECO:0000313" key="3">
    <source>
        <dbReference type="Proteomes" id="UP000594263"/>
    </source>
</evidence>
<dbReference type="Gramene" id="Kaladp0040s0150.1.v1.1">
    <property type="protein sequence ID" value="Kaladp0040s0150.1.v1.1"/>
    <property type="gene ID" value="Kaladp0040s0150.v1.1"/>
</dbReference>